<name>A0AA41BZL3_PEDPE</name>
<comment type="caution">
    <text evidence="1">The sequence shown here is derived from an EMBL/GenBank/DDBJ whole genome shotgun (WGS) entry which is preliminary data.</text>
</comment>
<accession>A0AA41BZL3</accession>
<dbReference type="Proteomes" id="UP000743107">
    <property type="component" value="Unassembled WGS sequence"/>
</dbReference>
<dbReference type="AlphaFoldDB" id="A0AA41BZL3"/>
<dbReference type="EMBL" id="JADOFV010000001">
    <property type="protein sequence ID" value="MBF7126626.1"/>
    <property type="molecule type" value="Genomic_DNA"/>
</dbReference>
<evidence type="ECO:0000313" key="2">
    <source>
        <dbReference type="Proteomes" id="UP000743107"/>
    </source>
</evidence>
<sequence>MVWKFPEFEEAFGQNQVPTCPNCQSTNIQIIGQHKKGFSVGKAAGGAILFGGVGALAGLAGKKTKKVDAICMNCGRKFRI</sequence>
<organism evidence="1 2">
    <name type="scientific">Pediococcus pentosaceus</name>
    <dbReference type="NCBI Taxonomy" id="1255"/>
    <lineage>
        <taxon>Bacteria</taxon>
        <taxon>Bacillati</taxon>
        <taxon>Bacillota</taxon>
        <taxon>Bacilli</taxon>
        <taxon>Lactobacillales</taxon>
        <taxon>Lactobacillaceae</taxon>
        <taxon>Pediococcus</taxon>
    </lineage>
</organism>
<protein>
    <recommendedName>
        <fullName evidence="3">LITAF domain-containing protein</fullName>
    </recommendedName>
</protein>
<evidence type="ECO:0000313" key="1">
    <source>
        <dbReference type="EMBL" id="MBF7126626.1"/>
    </source>
</evidence>
<evidence type="ECO:0008006" key="3">
    <source>
        <dbReference type="Google" id="ProtNLM"/>
    </source>
</evidence>
<reference evidence="1" key="1">
    <citation type="submission" date="2020-11" db="EMBL/GenBank/DDBJ databases">
        <title>Antibiotic susceptibility profiles of Pediococcus pentosaceus from various origins and their implications for the safety assessment of strains with food-technology applications.</title>
        <authorList>
            <person name="Shani N."/>
            <person name="Oberhaensli S."/>
            <person name="Arias E."/>
        </authorList>
    </citation>
    <scope>NUCLEOTIDE SEQUENCE</scope>
    <source>
        <strain evidence="1">FAM 19164</strain>
    </source>
</reference>
<gene>
    <name evidence="1" type="ORF">ITQ97_02085</name>
</gene>
<proteinExistence type="predicted"/>